<reference evidence="2 3" key="1">
    <citation type="submission" date="2020-09" db="EMBL/GenBank/DDBJ databases">
        <title>Roseomonas.</title>
        <authorList>
            <person name="Zhu W."/>
        </authorList>
    </citation>
    <scope>NUCLEOTIDE SEQUENCE [LARGE SCALE GENOMIC DNA]</scope>
    <source>
        <strain evidence="2 3">573</strain>
    </source>
</reference>
<evidence type="ECO:0000259" key="1">
    <source>
        <dbReference type="SMART" id="SM00849"/>
    </source>
</evidence>
<dbReference type="InterPro" id="IPR001279">
    <property type="entry name" value="Metallo-B-lactamas"/>
</dbReference>
<dbReference type="InterPro" id="IPR036866">
    <property type="entry name" value="RibonucZ/Hydroxyglut_hydro"/>
</dbReference>
<evidence type="ECO:0000313" key="3">
    <source>
        <dbReference type="Proteomes" id="UP001518989"/>
    </source>
</evidence>
<dbReference type="Pfam" id="PF00753">
    <property type="entry name" value="Lactamase_B"/>
    <property type="match status" value="1"/>
</dbReference>
<sequence>MQPPLPGETTEILPGLLWVRMPLPFPPGHVNAWLLRDGEGWLLVDAGGAVPGACELWDSIFATVLDGRPITRVLITHFHYDHVGLAGWMCERWNAPLLMSRSEYLLTRLLLAEDPGALMAGQIRQGAEAGAPQSYLDHLTTRAPLFRAEVVPVPKAYQVLAAGQMLRIGGHDWQVRIGRGHAPEMVCLYCAALQVLIGADQILPRISPYIGLVSWEPEADPLADFLASNATFRDLPADTLVLPSHGEPFSELHARLDWLDAHHAERLRTLAAALTEPMTAYEAAKVLFPRDMPDSQTGFVIGEGLAHLHRLIGSGLVERLDGADGVSRYRRRD</sequence>
<dbReference type="InterPro" id="IPR050662">
    <property type="entry name" value="Sec-metab_biosynth-thioest"/>
</dbReference>
<feature type="domain" description="Metallo-beta-lactamase" evidence="1">
    <location>
        <begin position="29"/>
        <end position="245"/>
    </location>
</feature>
<dbReference type="RefSeq" id="WP_207416282.1">
    <property type="nucleotide sequence ID" value="NZ_CP061177.1"/>
</dbReference>
<dbReference type="InterPro" id="IPR036388">
    <property type="entry name" value="WH-like_DNA-bd_sf"/>
</dbReference>
<keyword evidence="3" id="KW-1185">Reference proteome</keyword>
<accession>A0ABS3KN05</accession>
<name>A0ABS3KN05_9PROT</name>
<dbReference type="SMART" id="SM00849">
    <property type="entry name" value="Lactamase_B"/>
    <property type="match status" value="1"/>
</dbReference>
<dbReference type="EMBL" id="JACTNG010000003">
    <property type="protein sequence ID" value="MBO1078849.1"/>
    <property type="molecule type" value="Genomic_DNA"/>
</dbReference>
<dbReference type="PANTHER" id="PTHR23131:SF4">
    <property type="entry name" value="METALLO-BETA-LACTAMASE SUPERFAMILY POTEIN"/>
    <property type="match status" value="1"/>
</dbReference>
<gene>
    <name evidence="2" type="ORF">IAI61_07395</name>
</gene>
<dbReference type="PANTHER" id="PTHR23131">
    <property type="entry name" value="ENDORIBONUCLEASE LACTB2"/>
    <property type="match status" value="1"/>
</dbReference>
<dbReference type="Proteomes" id="UP001518989">
    <property type="component" value="Unassembled WGS sequence"/>
</dbReference>
<protein>
    <submittedName>
        <fullName evidence="2">MBL fold metallo-hydrolase</fullName>
    </submittedName>
</protein>
<comment type="caution">
    <text evidence="2">The sequence shown here is derived from an EMBL/GenBank/DDBJ whole genome shotgun (WGS) entry which is preliminary data.</text>
</comment>
<organism evidence="2 3">
    <name type="scientific">Roseomonas haemaphysalidis</name>
    <dbReference type="NCBI Taxonomy" id="2768162"/>
    <lineage>
        <taxon>Bacteria</taxon>
        <taxon>Pseudomonadati</taxon>
        <taxon>Pseudomonadota</taxon>
        <taxon>Alphaproteobacteria</taxon>
        <taxon>Acetobacterales</taxon>
        <taxon>Roseomonadaceae</taxon>
        <taxon>Roseomonas</taxon>
    </lineage>
</organism>
<dbReference type="Gene3D" id="3.60.15.10">
    <property type="entry name" value="Ribonuclease Z/Hydroxyacylglutathione hydrolase-like"/>
    <property type="match status" value="1"/>
</dbReference>
<dbReference type="InterPro" id="IPR048933">
    <property type="entry name" value="B_lactamase-like_C"/>
</dbReference>
<dbReference type="Gene3D" id="1.10.10.10">
    <property type="entry name" value="Winged helix-like DNA-binding domain superfamily/Winged helix DNA-binding domain"/>
    <property type="match status" value="1"/>
</dbReference>
<proteinExistence type="predicted"/>
<dbReference type="Pfam" id="PF21221">
    <property type="entry name" value="B_lactamase-like_C"/>
    <property type="match status" value="1"/>
</dbReference>
<evidence type="ECO:0000313" key="2">
    <source>
        <dbReference type="EMBL" id="MBO1078849.1"/>
    </source>
</evidence>
<dbReference type="SUPFAM" id="SSF56281">
    <property type="entry name" value="Metallo-hydrolase/oxidoreductase"/>
    <property type="match status" value="1"/>
</dbReference>